<dbReference type="Proteomes" id="UP000223976">
    <property type="component" value="Segment"/>
</dbReference>
<evidence type="ECO:0000313" key="2">
    <source>
        <dbReference type="Proteomes" id="UP000223976"/>
    </source>
</evidence>
<protein>
    <submittedName>
        <fullName evidence="1">Uncharacterized protein</fullName>
    </submittedName>
</protein>
<accession>A0A142II78</accession>
<proteinExistence type="predicted"/>
<organism evidence="1 2">
    <name type="scientific">Enterobacteria phage SEGD1</name>
    <dbReference type="NCBI Taxonomy" id="1805456"/>
    <lineage>
        <taxon>Viruses</taxon>
        <taxon>Duplodnaviria</taxon>
        <taxon>Heunggongvirae</taxon>
        <taxon>Uroviricota</taxon>
        <taxon>Caudoviricetes</taxon>
        <taxon>Chimalliviridae</taxon>
        <taxon>Seoulvirus</taxon>
        <taxon>Seoulvirus SPN3US</taxon>
    </lineage>
</organism>
<name>A0A142II78_9CAUD</name>
<reference evidence="1 2" key="1">
    <citation type="submission" date="2016-02" db="EMBL/GenBank/DDBJ databases">
        <title>Complete genome sequence of a polyvalent bacteriophage, SEGD1, simultaneously inhibiting both Salmonella enterica and Escherichia coli O157:H7.</title>
        <authorList>
            <person name="Fan J."/>
            <person name="Ma J."/>
        </authorList>
    </citation>
    <scope>NUCLEOTIDE SEQUENCE [LARGE SCALE GENOMIC DNA]</scope>
</reference>
<gene>
    <name evidence="1" type="ORF">SEGD1_015</name>
</gene>
<dbReference type="EMBL" id="KU726251">
    <property type="protein sequence ID" value="AMR59666.1"/>
    <property type="molecule type" value="Genomic_DNA"/>
</dbReference>
<evidence type="ECO:0000313" key="1">
    <source>
        <dbReference type="EMBL" id="AMR59666.1"/>
    </source>
</evidence>
<sequence length="199" mass="23164">MIYKVIANHLINVDLGVVGYLPDGMRFLDLVIDTVVRLPRVTVEIPVKELDRDEIHELIRETLTSYTYEFRCMLPRTDLTFLHDFFTLLTDEYRRWKFNVAMEASTESHFNGLTPLLDLALMYKEQDSSHWVTLKHYTLDLMATAVTEAFMAHYVEPVKMFLEAHNGAIRTLVLKVDFPKTPLTNALDMRLLVDVPEEE</sequence>